<feature type="transmembrane region" description="Helical" evidence="12">
    <location>
        <begin position="368"/>
        <end position="389"/>
    </location>
</feature>
<evidence type="ECO:0000256" key="1">
    <source>
        <dbReference type="ARBA" id="ARBA00004141"/>
    </source>
</evidence>
<keyword evidence="10 12" id="KW-0406">Ion transport</keyword>
<dbReference type="GO" id="GO:0005886">
    <property type="term" value="C:plasma membrane"/>
    <property type="evidence" value="ECO:0007669"/>
    <property type="project" value="UniProtKB-SubCell"/>
</dbReference>
<keyword evidence="11 12" id="KW-0472">Membrane</keyword>
<dbReference type="PANTHER" id="PTHR30540:SF79">
    <property type="entry name" value="LOW AFFINITY POTASSIUM TRANSPORT SYSTEM PROTEIN KUP"/>
    <property type="match status" value="1"/>
</dbReference>
<keyword evidence="5 12" id="KW-0633">Potassium transport</keyword>
<keyword evidence="7 12" id="KW-0769">Symport</keyword>
<dbReference type="GO" id="GO:0015293">
    <property type="term" value="F:symporter activity"/>
    <property type="evidence" value="ECO:0007669"/>
    <property type="project" value="UniProtKB-UniRule"/>
</dbReference>
<dbReference type="PANTHER" id="PTHR30540">
    <property type="entry name" value="OSMOTIC STRESS POTASSIUM TRANSPORTER"/>
    <property type="match status" value="1"/>
</dbReference>
<evidence type="ECO:0000256" key="3">
    <source>
        <dbReference type="ARBA" id="ARBA00022448"/>
    </source>
</evidence>
<keyword evidence="6 12" id="KW-0812">Transmembrane</keyword>
<proteinExistence type="inferred from homology"/>
<feature type="transmembrane region" description="Helical" evidence="12">
    <location>
        <begin position="47"/>
        <end position="71"/>
    </location>
</feature>
<dbReference type="EMBL" id="CZQA01000011">
    <property type="protein sequence ID" value="CUS38269.1"/>
    <property type="molecule type" value="Genomic_DNA"/>
</dbReference>
<feature type="transmembrane region" description="Helical" evidence="12">
    <location>
        <begin position="250"/>
        <end position="270"/>
    </location>
</feature>
<dbReference type="InterPro" id="IPR053952">
    <property type="entry name" value="K_trans_C"/>
</dbReference>
<evidence type="ECO:0000259" key="14">
    <source>
        <dbReference type="Pfam" id="PF22776"/>
    </source>
</evidence>
<feature type="transmembrane region" description="Helical" evidence="12">
    <location>
        <begin position="144"/>
        <end position="162"/>
    </location>
</feature>
<evidence type="ECO:0000256" key="2">
    <source>
        <dbReference type="ARBA" id="ARBA00007019"/>
    </source>
</evidence>
<name>A0A0S4LNH6_9BACT</name>
<dbReference type="STRING" id="1742972.COMA1_50016"/>
<evidence type="ECO:0000256" key="7">
    <source>
        <dbReference type="ARBA" id="ARBA00022847"/>
    </source>
</evidence>
<evidence type="ECO:0000256" key="5">
    <source>
        <dbReference type="ARBA" id="ARBA00022538"/>
    </source>
</evidence>
<keyword evidence="9 12" id="KW-1133">Transmembrane helix</keyword>
<feature type="domain" description="K+ potassium transporter C-terminal" evidence="14">
    <location>
        <begin position="479"/>
        <end position="627"/>
    </location>
</feature>
<evidence type="ECO:0000256" key="9">
    <source>
        <dbReference type="ARBA" id="ARBA00022989"/>
    </source>
</evidence>
<feature type="transmembrane region" description="Helical" evidence="12">
    <location>
        <begin position="174"/>
        <end position="194"/>
    </location>
</feature>
<feature type="transmembrane region" description="Helical" evidence="12">
    <location>
        <begin position="102"/>
        <end position="124"/>
    </location>
</feature>
<dbReference type="RefSeq" id="WP_090750713.1">
    <property type="nucleotide sequence ID" value="NZ_CZQA01000011.1"/>
</dbReference>
<gene>
    <name evidence="12 15" type="primary">kup</name>
    <name evidence="15" type="ORF">COMA1_50016</name>
</gene>
<evidence type="ECO:0000259" key="13">
    <source>
        <dbReference type="Pfam" id="PF02705"/>
    </source>
</evidence>
<evidence type="ECO:0000256" key="12">
    <source>
        <dbReference type="HAMAP-Rule" id="MF_01522"/>
    </source>
</evidence>
<dbReference type="InterPro" id="IPR023051">
    <property type="entry name" value="Kup"/>
</dbReference>
<evidence type="ECO:0000313" key="16">
    <source>
        <dbReference type="Proteomes" id="UP000199032"/>
    </source>
</evidence>
<evidence type="ECO:0000256" key="4">
    <source>
        <dbReference type="ARBA" id="ARBA00022475"/>
    </source>
</evidence>
<comment type="function">
    <text evidence="12">Transport of potassium into the cell. Likely operates as a K(+):H(+) symporter.</text>
</comment>
<keyword evidence="8 12" id="KW-0630">Potassium</keyword>
<feature type="transmembrane region" description="Helical" evidence="12">
    <location>
        <begin position="401"/>
        <end position="422"/>
    </location>
</feature>
<dbReference type="OrthoDB" id="9805577at2"/>
<dbReference type="Pfam" id="PF02705">
    <property type="entry name" value="K_trans"/>
    <property type="match status" value="1"/>
</dbReference>
<dbReference type="Proteomes" id="UP000199032">
    <property type="component" value="Unassembled WGS sequence"/>
</dbReference>
<feature type="domain" description="K+ potassium transporter integral membrane" evidence="13">
    <location>
        <begin position="13"/>
        <end position="466"/>
    </location>
</feature>
<dbReference type="InterPro" id="IPR003855">
    <property type="entry name" value="K+_transporter"/>
</dbReference>
<feature type="transmembrane region" description="Helical" evidence="12">
    <location>
        <begin position="219"/>
        <end position="238"/>
    </location>
</feature>
<reference evidence="15 16" key="1">
    <citation type="submission" date="2015-10" db="EMBL/GenBank/DDBJ databases">
        <authorList>
            <person name="Gilbert D.G."/>
        </authorList>
    </citation>
    <scope>NUCLEOTIDE SEQUENCE [LARGE SCALE GENOMIC DNA]</scope>
    <source>
        <strain evidence="15">COMA1</strain>
    </source>
</reference>
<accession>A0A0S4LNH6</accession>
<dbReference type="InterPro" id="IPR053951">
    <property type="entry name" value="K_trans_N"/>
</dbReference>
<keyword evidence="3 12" id="KW-0813">Transport</keyword>
<dbReference type="GO" id="GO:0015079">
    <property type="term" value="F:potassium ion transmembrane transporter activity"/>
    <property type="evidence" value="ECO:0007669"/>
    <property type="project" value="UniProtKB-UniRule"/>
</dbReference>
<evidence type="ECO:0000256" key="6">
    <source>
        <dbReference type="ARBA" id="ARBA00022692"/>
    </source>
</evidence>
<dbReference type="HAMAP" id="MF_01522">
    <property type="entry name" value="Kup"/>
    <property type="match status" value="1"/>
</dbReference>
<keyword evidence="16" id="KW-1185">Reference proteome</keyword>
<evidence type="ECO:0000313" key="15">
    <source>
        <dbReference type="EMBL" id="CUS38269.1"/>
    </source>
</evidence>
<comment type="catalytic activity">
    <reaction evidence="12">
        <text>K(+)(in) + H(+)(in) = K(+)(out) + H(+)(out)</text>
        <dbReference type="Rhea" id="RHEA:28490"/>
        <dbReference type="ChEBI" id="CHEBI:15378"/>
        <dbReference type="ChEBI" id="CHEBI:29103"/>
    </reaction>
</comment>
<evidence type="ECO:0000256" key="10">
    <source>
        <dbReference type="ARBA" id="ARBA00023065"/>
    </source>
</evidence>
<comment type="similarity">
    <text evidence="2 12">Belongs to the HAK/KUP transporter (TC 2.A.72) family.</text>
</comment>
<feature type="transmembrane region" description="Helical" evidence="12">
    <location>
        <begin position="428"/>
        <end position="445"/>
    </location>
</feature>
<dbReference type="AlphaFoldDB" id="A0A0S4LNH6"/>
<evidence type="ECO:0000256" key="11">
    <source>
        <dbReference type="ARBA" id="ARBA00023136"/>
    </source>
</evidence>
<protein>
    <recommendedName>
        <fullName evidence="12">Probable potassium transport system protein Kup</fullName>
    </recommendedName>
</protein>
<feature type="transmembrane region" description="Helical" evidence="12">
    <location>
        <begin position="342"/>
        <end position="362"/>
    </location>
</feature>
<comment type="subcellular location">
    <subcellularLocation>
        <location evidence="12">Cell membrane</location>
        <topology evidence="12">Multi-pass membrane protein</topology>
    </subcellularLocation>
    <subcellularLocation>
        <location evidence="1">Membrane</location>
        <topology evidence="1">Multi-pass membrane protein</topology>
    </subcellularLocation>
</comment>
<dbReference type="Pfam" id="PF22776">
    <property type="entry name" value="K_trans_C"/>
    <property type="match status" value="1"/>
</dbReference>
<organism evidence="15 16">
    <name type="scientific">Candidatus Nitrospira nitrosa</name>
    <dbReference type="NCBI Taxonomy" id="1742972"/>
    <lineage>
        <taxon>Bacteria</taxon>
        <taxon>Pseudomonadati</taxon>
        <taxon>Nitrospirota</taxon>
        <taxon>Nitrospiria</taxon>
        <taxon>Nitrospirales</taxon>
        <taxon>Nitrospiraceae</taxon>
        <taxon>Nitrospira</taxon>
    </lineage>
</organism>
<feature type="transmembrane region" description="Helical" evidence="12">
    <location>
        <begin position="282"/>
        <end position="305"/>
    </location>
</feature>
<evidence type="ECO:0000256" key="8">
    <source>
        <dbReference type="ARBA" id="ARBA00022958"/>
    </source>
</evidence>
<keyword evidence="4 12" id="KW-1003">Cell membrane</keyword>
<sequence>MSNQSERSTTAGLALAALGVVYGDIGTSPLYALRECFHASHGLPVVLATITGLLSLIIWALLLVVTVKYLLFVMRADNQGEGGILALMALGQRHREESAFPLRIGPVIALGLLGASLVYGDGIITPAISILSAVEGIEVETTAYQPYTLPIAIAVLLVFFAIQSHGTGRLGGWFGPIMLLWFLTLAALGIRSAVQTPEVFTAFSPTHAVQFLLDHPTQGFAVLGSVFLVLTGAEALYADMGHFGKGPIRLGWYSVVLPSLVLQYLGQGALLVRQPDAVANPFYLLAPGWLLLPLVVLATMATIIASQAMLSGAFSLTQQAIQLGYLPRMDIRYTSASQIGQIYVPAVNVLMLIGTISLVLFFRTSSNLAAAYGIAVAGTMVISTLLIFVVVRRQWKWSWPLAALVTGFFLTLDLSFFGANALKIPHGGWLPLAFGAGLFLLMATWNGGRRLVAKHLWSKMPQLTAYLKEVLDQSLTRVPGTAVYLTQFPDLTPPSFVQNVRHNKVLHEQLVFLTTTTSRVPTVTGSHHVRIEPLAPGVRRVVVQYGFMETPDITRLLTACRSQGLEVDLEGATFFLSRVNSIATPKPGMALWRERLFVFLSRNSQRASSFFHIPADQVVEIGVVVEI</sequence>